<dbReference type="OrthoDB" id="9808762at2"/>
<dbReference type="SUPFAM" id="SSF46785">
    <property type="entry name" value="Winged helix' DNA-binding domain"/>
    <property type="match status" value="1"/>
</dbReference>
<dbReference type="STRING" id="241244.ATY39_14190"/>
<dbReference type="RefSeq" id="WP_066790842.1">
    <property type="nucleotide sequence ID" value="NZ_CP014806.1"/>
</dbReference>
<dbReference type="KEGG" id="rst:ATY39_14190"/>
<dbReference type="InterPro" id="IPR036388">
    <property type="entry name" value="WH-like_DNA-bd_sf"/>
</dbReference>
<protein>
    <submittedName>
        <fullName evidence="2">Transcriptional regulator</fullName>
    </submittedName>
</protein>
<feature type="domain" description="Transcription regulator PadR N-terminal" evidence="1">
    <location>
        <begin position="7"/>
        <end position="82"/>
    </location>
</feature>
<dbReference type="AlphaFoldDB" id="A0A143HFE0"/>
<dbReference type="Proteomes" id="UP000076021">
    <property type="component" value="Chromosome"/>
</dbReference>
<evidence type="ECO:0000313" key="2">
    <source>
        <dbReference type="EMBL" id="AMX00458.1"/>
    </source>
</evidence>
<organism evidence="2 3">
    <name type="scientific">Rummeliibacillus stabekisii</name>
    <dbReference type="NCBI Taxonomy" id="241244"/>
    <lineage>
        <taxon>Bacteria</taxon>
        <taxon>Bacillati</taxon>
        <taxon>Bacillota</taxon>
        <taxon>Bacilli</taxon>
        <taxon>Bacillales</taxon>
        <taxon>Caryophanaceae</taxon>
        <taxon>Rummeliibacillus</taxon>
    </lineage>
</organism>
<dbReference type="InterPro" id="IPR005149">
    <property type="entry name" value="Tscrpt_reg_PadR_N"/>
</dbReference>
<dbReference type="Gene3D" id="1.10.10.10">
    <property type="entry name" value="Winged helix-like DNA-binding domain superfamily/Winged helix DNA-binding domain"/>
    <property type="match status" value="1"/>
</dbReference>
<dbReference type="EMBL" id="CP014806">
    <property type="protein sequence ID" value="AMX00458.1"/>
    <property type="molecule type" value="Genomic_DNA"/>
</dbReference>
<dbReference type="InterPro" id="IPR036390">
    <property type="entry name" value="WH_DNA-bd_sf"/>
</dbReference>
<proteinExistence type="predicted"/>
<keyword evidence="3" id="KW-1185">Reference proteome</keyword>
<sequence length="179" mass="20919">MSIQIFILSKLMEGANYPYKLKKHLSDPIPLDQIAGLTESKLYYNFDSLAKKGLIEIIEIKKEENRPDKQVFAITEKGREELPKLIYKLFENAKEITDMVVGIANIKYVDREKVIEILEMKARTIESQWAHVSGFKDQIELDEDSEKFVNYMTGYVSTKTEHTIFWLEELIKRIKQGQL</sequence>
<evidence type="ECO:0000313" key="3">
    <source>
        <dbReference type="Proteomes" id="UP000076021"/>
    </source>
</evidence>
<reference evidence="2 3" key="1">
    <citation type="journal article" date="2016" name="Genome Announc.">
        <title>Whole-Genome Sequence of Rummeliibacillus stabekisii Strain PP9 Isolated from Antarctic Soil.</title>
        <authorList>
            <person name="da Mota F.F."/>
            <person name="Vollu R.E."/>
            <person name="Jurelevicius D."/>
            <person name="Seldin L."/>
        </authorList>
    </citation>
    <scope>NUCLEOTIDE SEQUENCE [LARGE SCALE GENOMIC DNA]</scope>
    <source>
        <strain evidence="2 3">PP9</strain>
    </source>
</reference>
<dbReference type="PANTHER" id="PTHR43252">
    <property type="entry name" value="TRANSCRIPTIONAL REGULATOR YQJI"/>
    <property type="match status" value="1"/>
</dbReference>
<dbReference type="PANTHER" id="PTHR43252:SF7">
    <property type="entry name" value="TRANSCRIPTIONAL REGULATOR YQJI"/>
    <property type="match status" value="1"/>
</dbReference>
<evidence type="ECO:0000259" key="1">
    <source>
        <dbReference type="Pfam" id="PF03551"/>
    </source>
</evidence>
<reference evidence="3" key="2">
    <citation type="submission" date="2016-03" db="EMBL/GenBank/DDBJ databases">
        <authorList>
            <person name="Ploux O."/>
        </authorList>
    </citation>
    <scope>NUCLEOTIDE SEQUENCE [LARGE SCALE GENOMIC DNA]</scope>
    <source>
        <strain evidence="3">PP9</strain>
    </source>
</reference>
<dbReference type="Pfam" id="PF03551">
    <property type="entry name" value="PadR"/>
    <property type="match status" value="1"/>
</dbReference>
<name>A0A143HFE0_9BACL</name>
<gene>
    <name evidence="2" type="ORF">ATY39_14190</name>
</gene>
<accession>A0A143HFE0</accession>